<dbReference type="Pfam" id="PF02563">
    <property type="entry name" value="Poly_export"/>
    <property type="match status" value="1"/>
</dbReference>
<evidence type="ECO:0000256" key="14">
    <source>
        <dbReference type="ARBA" id="ARBA00023288"/>
    </source>
</evidence>
<organism evidence="18 19">
    <name type="scientific">Dyella mobilis</name>
    <dbReference type="NCBI Taxonomy" id="1849582"/>
    <lineage>
        <taxon>Bacteria</taxon>
        <taxon>Pseudomonadati</taxon>
        <taxon>Pseudomonadota</taxon>
        <taxon>Gammaproteobacteria</taxon>
        <taxon>Lysobacterales</taxon>
        <taxon>Rhodanobacteraceae</taxon>
        <taxon>Dyella</taxon>
    </lineage>
</organism>
<keyword evidence="8" id="KW-0625">Polysaccharide transport</keyword>
<dbReference type="InterPro" id="IPR049712">
    <property type="entry name" value="Poly_export"/>
</dbReference>
<evidence type="ECO:0000256" key="12">
    <source>
        <dbReference type="ARBA" id="ARBA00023139"/>
    </source>
</evidence>
<dbReference type="Pfam" id="PF22461">
    <property type="entry name" value="SLBB_2"/>
    <property type="match status" value="2"/>
</dbReference>
<protein>
    <submittedName>
        <fullName evidence="18">Polysaccharide biosynthesis/export family protein</fullName>
    </submittedName>
</protein>
<feature type="domain" description="SLBB" evidence="17">
    <location>
        <begin position="259"/>
        <end position="342"/>
    </location>
</feature>
<dbReference type="InterPro" id="IPR054765">
    <property type="entry name" value="SLBB_dom"/>
</dbReference>
<feature type="domain" description="Polysaccharide export protein N-terminal" evidence="16">
    <location>
        <begin position="81"/>
        <end position="168"/>
    </location>
</feature>
<dbReference type="PANTHER" id="PTHR33619">
    <property type="entry name" value="POLYSACCHARIDE EXPORT PROTEIN GFCE-RELATED"/>
    <property type="match status" value="1"/>
</dbReference>
<evidence type="ECO:0000256" key="5">
    <source>
        <dbReference type="ARBA" id="ARBA00022597"/>
    </source>
</evidence>
<keyword evidence="7 15" id="KW-0732">Signal</keyword>
<dbReference type="Proteomes" id="UP001430193">
    <property type="component" value="Unassembled WGS sequence"/>
</dbReference>
<keyword evidence="14" id="KW-0449">Lipoprotein</keyword>
<keyword evidence="4" id="KW-1134">Transmembrane beta strand</keyword>
<evidence type="ECO:0000259" key="16">
    <source>
        <dbReference type="Pfam" id="PF02563"/>
    </source>
</evidence>
<evidence type="ECO:0000256" key="11">
    <source>
        <dbReference type="ARBA" id="ARBA00023136"/>
    </source>
</evidence>
<keyword evidence="12" id="KW-0564">Palmitate</keyword>
<evidence type="ECO:0000256" key="9">
    <source>
        <dbReference type="ARBA" id="ARBA00023065"/>
    </source>
</evidence>
<keyword evidence="11" id="KW-0472">Membrane</keyword>
<evidence type="ECO:0000256" key="13">
    <source>
        <dbReference type="ARBA" id="ARBA00023237"/>
    </source>
</evidence>
<proteinExistence type="inferred from homology"/>
<evidence type="ECO:0000256" key="15">
    <source>
        <dbReference type="SAM" id="SignalP"/>
    </source>
</evidence>
<dbReference type="Gene3D" id="3.10.560.10">
    <property type="entry name" value="Outer membrane lipoprotein wza domain like"/>
    <property type="match status" value="2"/>
</dbReference>
<keyword evidence="3" id="KW-0813">Transport</keyword>
<comment type="similarity">
    <text evidence="2">Belongs to the BexD/CtrA/VexA family.</text>
</comment>
<keyword evidence="19" id="KW-1185">Reference proteome</keyword>
<gene>
    <name evidence="18" type="ORF">ISS99_09870</name>
</gene>
<evidence type="ECO:0000313" key="18">
    <source>
        <dbReference type="EMBL" id="MBM7129834.1"/>
    </source>
</evidence>
<evidence type="ECO:0000256" key="6">
    <source>
        <dbReference type="ARBA" id="ARBA00022692"/>
    </source>
</evidence>
<evidence type="ECO:0000256" key="10">
    <source>
        <dbReference type="ARBA" id="ARBA00023114"/>
    </source>
</evidence>
<keyword evidence="9" id="KW-0406">Ion transport</keyword>
<evidence type="ECO:0000313" key="19">
    <source>
        <dbReference type="Proteomes" id="UP001430193"/>
    </source>
</evidence>
<evidence type="ECO:0000259" key="17">
    <source>
        <dbReference type="Pfam" id="PF22461"/>
    </source>
</evidence>
<sequence length="374" mass="39251">MIVRVLTCFAVDVRGGLSTARARRRFAPLAVLCLSGCALAPGMSAPVGEPPATLITPAVIAAQAIPADPDIDALLAAFATPSEEYRIGPADILAIGVVNHPELVPPDAPPERNGTDQPFGFVVDASGRLNYPHVGHVVAAGRTVEQVRSDLTGQLAQYIRDPQIAVRVIGFRSKRVYVDGAVHTAGSQDITDVPMTLALALAGAGGIPSNADASCITLTRGGKIHSISLGSLVRVGRGAENIYLRDGDRVHIAEQADKPVFVAGEVGQARAVPMRDGVLSLGDALALSGSVSQLGSNPRGVYVVRIAERSRTPEIFRLDAASPTGLALAGQFPLQPRDLVYVQTAGLMRWNRVMNLLLSSTLSLYNTQRAVDGP</sequence>
<comment type="subcellular location">
    <subcellularLocation>
        <location evidence="1">Cell outer membrane</location>
        <topology evidence="1">Multi-pass membrane protein</topology>
    </subcellularLocation>
</comment>
<evidence type="ECO:0000256" key="2">
    <source>
        <dbReference type="ARBA" id="ARBA00009450"/>
    </source>
</evidence>
<name>A0ABS2KFA3_9GAMM</name>
<keyword evidence="5" id="KW-0762">Sugar transport</keyword>
<keyword evidence="10" id="KW-0626">Porin</keyword>
<dbReference type="Gene3D" id="3.30.1950.10">
    <property type="entry name" value="wza like domain"/>
    <property type="match status" value="1"/>
</dbReference>
<evidence type="ECO:0000256" key="1">
    <source>
        <dbReference type="ARBA" id="ARBA00004571"/>
    </source>
</evidence>
<dbReference type="PANTHER" id="PTHR33619:SF3">
    <property type="entry name" value="POLYSACCHARIDE EXPORT PROTEIN GFCE-RELATED"/>
    <property type="match status" value="1"/>
</dbReference>
<reference evidence="18" key="1">
    <citation type="submission" date="2020-10" db="EMBL/GenBank/DDBJ databases">
        <title>Phylogeny of dyella-like bacteria.</title>
        <authorList>
            <person name="Fu J."/>
        </authorList>
    </citation>
    <scope>NUCLEOTIDE SEQUENCE</scope>
    <source>
        <strain evidence="18">DHON07</strain>
    </source>
</reference>
<feature type="chain" id="PRO_5045480920" evidence="15">
    <location>
        <begin position="41"/>
        <end position="374"/>
    </location>
</feature>
<feature type="domain" description="SLBB" evidence="17">
    <location>
        <begin position="174"/>
        <end position="252"/>
    </location>
</feature>
<evidence type="ECO:0000256" key="4">
    <source>
        <dbReference type="ARBA" id="ARBA00022452"/>
    </source>
</evidence>
<evidence type="ECO:0000256" key="7">
    <source>
        <dbReference type="ARBA" id="ARBA00022729"/>
    </source>
</evidence>
<keyword evidence="6" id="KW-0812">Transmembrane</keyword>
<evidence type="ECO:0000256" key="3">
    <source>
        <dbReference type="ARBA" id="ARBA00022448"/>
    </source>
</evidence>
<evidence type="ECO:0000256" key="8">
    <source>
        <dbReference type="ARBA" id="ARBA00023047"/>
    </source>
</evidence>
<dbReference type="InterPro" id="IPR003715">
    <property type="entry name" value="Poly_export_N"/>
</dbReference>
<dbReference type="EMBL" id="JADIKF010000038">
    <property type="protein sequence ID" value="MBM7129834.1"/>
    <property type="molecule type" value="Genomic_DNA"/>
</dbReference>
<dbReference type="RefSeq" id="WP_204631434.1">
    <property type="nucleotide sequence ID" value="NZ_BSOC01000003.1"/>
</dbReference>
<comment type="caution">
    <text evidence="18">The sequence shown here is derived from an EMBL/GenBank/DDBJ whole genome shotgun (WGS) entry which is preliminary data.</text>
</comment>
<accession>A0ABS2KFA3</accession>
<keyword evidence="13" id="KW-0998">Cell outer membrane</keyword>
<feature type="signal peptide" evidence="15">
    <location>
        <begin position="1"/>
        <end position="40"/>
    </location>
</feature>